<sequence length="126" mass="14331">MLESCLLKVISAYVMQDDLLFPMLTMEETLMFTAEFRLPRTLSKSKKNARFQALIEQLGLRNAPKTVIGDEGHRELEGSPGGTKSLVEFNKSWQSMTKHNQKKTEAEQNGLSLNEAIRSLLAWQMK</sequence>
<organism evidence="6 7">
    <name type="scientific">Vigna mungo</name>
    <name type="common">Black gram</name>
    <name type="synonym">Phaseolus mungo</name>
    <dbReference type="NCBI Taxonomy" id="3915"/>
    <lineage>
        <taxon>Eukaryota</taxon>
        <taxon>Viridiplantae</taxon>
        <taxon>Streptophyta</taxon>
        <taxon>Embryophyta</taxon>
        <taxon>Tracheophyta</taxon>
        <taxon>Spermatophyta</taxon>
        <taxon>Magnoliopsida</taxon>
        <taxon>eudicotyledons</taxon>
        <taxon>Gunneridae</taxon>
        <taxon>Pentapetalae</taxon>
        <taxon>rosids</taxon>
        <taxon>fabids</taxon>
        <taxon>Fabales</taxon>
        <taxon>Fabaceae</taxon>
        <taxon>Papilionoideae</taxon>
        <taxon>50 kb inversion clade</taxon>
        <taxon>NPAAA clade</taxon>
        <taxon>indigoferoid/millettioid clade</taxon>
        <taxon>Phaseoleae</taxon>
        <taxon>Vigna</taxon>
    </lineage>
</organism>
<dbReference type="InterPro" id="IPR027417">
    <property type="entry name" value="P-loop_NTPase"/>
</dbReference>
<dbReference type="InterPro" id="IPR050352">
    <property type="entry name" value="ABCG_transporters"/>
</dbReference>
<evidence type="ECO:0000313" key="6">
    <source>
        <dbReference type="EMBL" id="WVZ19914.1"/>
    </source>
</evidence>
<evidence type="ECO:0000256" key="1">
    <source>
        <dbReference type="ARBA" id="ARBA00004141"/>
    </source>
</evidence>
<dbReference type="Gene3D" id="3.40.50.300">
    <property type="entry name" value="P-loop containing nucleotide triphosphate hydrolases"/>
    <property type="match status" value="1"/>
</dbReference>
<evidence type="ECO:0000256" key="4">
    <source>
        <dbReference type="ARBA" id="ARBA00022989"/>
    </source>
</evidence>
<keyword evidence="3" id="KW-0812">Transmembrane</keyword>
<dbReference type="AlphaFoldDB" id="A0AAQ3S5A1"/>
<reference evidence="6 7" key="1">
    <citation type="journal article" date="2023" name="Life. Sci Alliance">
        <title>Evolutionary insights into 3D genome organization and epigenetic landscape of Vigna mungo.</title>
        <authorList>
            <person name="Junaid A."/>
            <person name="Singh B."/>
            <person name="Bhatia S."/>
        </authorList>
    </citation>
    <scope>NUCLEOTIDE SEQUENCE [LARGE SCALE GENOMIC DNA]</scope>
    <source>
        <strain evidence="6">Urdbean</strain>
    </source>
</reference>
<evidence type="ECO:0000256" key="3">
    <source>
        <dbReference type="ARBA" id="ARBA00022692"/>
    </source>
</evidence>
<protein>
    <submittedName>
        <fullName evidence="6">Uncharacterized protein</fullName>
    </submittedName>
</protein>
<gene>
    <name evidence="6" type="ORF">V8G54_007236</name>
</gene>
<evidence type="ECO:0000256" key="2">
    <source>
        <dbReference type="ARBA" id="ARBA00022448"/>
    </source>
</evidence>
<accession>A0AAQ3S5A1</accession>
<evidence type="ECO:0000256" key="5">
    <source>
        <dbReference type="ARBA" id="ARBA00023136"/>
    </source>
</evidence>
<keyword evidence="5" id="KW-0472">Membrane</keyword>
<dbReference type="GO" id="GO:0016020">
    <property type="term" value="C:membrane"/>
    <property type="evidence" value="ECO:0007669"/>
    <property type="project" value="UniProtKB-SubCell"/>
</dbReference>
<dbReference type="GO" id="GO:0042626">
    <property type="term" value="F:ATPase-coupled transmembrane transporter activity"/>
    <property type="evidence" value="ECO:0007669"/>
    <property type="project" value="TreeGrafter"/>
</dbReference>
<dbReference type="PANTHER" id="PTHR48041:SF11">
    <property type="entry name" value="ABC TRANSPORTER G FAMILY MEMBER 16"/>
    <property type="match status" value="1"/>
</dbReference>
<dbReference type="PANTHER" id="PTHR48041">
    <property type="entry name" value="ABC TRANSPORTER G FAMILY MEMBER 28"/>
    <property type="match status" value="1"/>
</dbReference>
<comment type="subcellular location">
    <subcellularLocation>
        <location evidence="1">Membrane</location>
        <topology evidence="1">Multi-pass membrane protein</topology>
    </subcellularLocation>
</comment>
<proteinExistence type="predicted"/>
<dbReference type="EMBL" id="CP144699">
    <property type="protein sequence ID" value="WVZ19914.1"/>
    <property type="molecule type" value="Genomic_DNA"/>
</dbReference>
<name>A0AAQ3S5A1_VIGMU</name>
<dbReference type="Proteomes" id="UP001374535">
    <property type="component" value="Chromosome 2"/>
</dbReference>
<keyword evidence="4" id="KW-1133">Transmembrane helix</keyword>
<evidence type="ECO:0000313" key="7">
    <source>
        <dbReference type="Proteomes" id="UP001374535"/>
    </source>
</evidence>
<keyword evidence="2" id="KW-0813">Transport</keyword>
<keyword evidence="7" id="KW-1185">Reference proteome</keyword>